<dbReference type="InterPro" id="IPR023365">
    <property type="entry name" value="Sortase_dom-sf"/>
</dbReference>
<feature type="transmembrane region" description="Helical" evidence="4">
    <location>
        <begin position="24"/>
        <end position="45"/>
    </location>
</feature>
<dbReference type="InterPro" id="IPR005754">
    <property type="entry name" value="Sortase"/>
</dbReference>
<keyword evidence="4" id="KW-1133">Transmembrane helix</keyword>
<evidence type="ECO:0000256" key="1">
    <source>
        <dbReference type="ARBA" id="ARBA00022670"/>
    </source>
</evidence>
<comment type="caution">
    <text evidence="5">The sequence shown here is derived from an EMBL/GenBank/DDBJ whole genome shotgun (WGS) entry which is preliminary data.</text>
</comment>
<evidence type="ECO:0000256" key="3">
    <source>
        <dbReference type="ARBA" id="ARBA00022807"/>
    </source>
</evidence>
<evidence type="ECO:0000256" key="2">
    <source>
        <dbReference type="ARBA" id="ARBA00022801"/>
    </source>
</evidence>
<keyword evidence="4" id="KW-0812">Transmembrane</keyword>
<dbReference type="SUPFAM" id="SSF63817">
    <property type="entry name" value="Sortase"/>
    <property type="match status" value="1"/>
</dbReference>
<gene>
    <name evidence="5" type="ORF">OIT47_009495</name>
</gene>
<reference evidence="5" key="1">
    <citation type="submission" date="2023-03" db="EMBL/GenBank/DDBJ databases">
        <title>Comparative genomics of Weissella fermenti BK2, and weissella type species.</title>
        <authorList>
            <person name="Lee J.K."/>
            <person name="Baek J.H."/>
            <person name="Kim J.M."/>
            <person name="Choi D.G."/>
            <person name="Jeon C.O."/>
        </authorList>
    </citation>
    <scope>NUCLEOTIDE SEQUENCE</scope>
    <source>
        <strain evidence="5">BK2</strain>
    </source>
</reference>
<dbReference type="Proteomes" id="UP001146336">
    <property type="component" value="Unassembled WGS sequence"/>
</dbReference>
<keyword evidence="2" id="KW-0378">Hydrolase</keyword>
<dbReference type="EMBL" id="JAOZFC020000003">
    <property type="protein sequence ID" value="MDF9300500.1"/>
    <property type="molecule type" value="Genomic_DNA"/>
</dbReference>
<protein>
    <submittedName>
        <fullName evidence="5">Class A sortase</fullName>
    </submittedName>
</protein>
<accession>A0ABT6D4Q0</accession>
<sequence length="272" mass="29907">MPLHKEVKQTVVATKKRRPRWRKWVIVGGSVLALGMLSVVGFDMYNHHQVQEVSAAFQKQSKTTIEPTEKLKSVKNLAYGSQNSGIPNATQLRKYRNEPEKLYGRGYIAVPKQAGVTQPITSLPINEGASNKVLATGTGTPTAGEVMGEGNFSVAAHNFGNGVTYFSPMQKGIDVNKSPKAYLTDGKRLYTYEFNKTSDDVSGRKVVNYKQGDVLNDSVGHGKAILTMITCDEPGLFTLHPENRLLLRGHLVKSEPISQASDSERALFPQLF</sequence>
<organism evidence="5 6">
    <name type="scientific">Weissella fermenti</name>
    <dbReference type="NCBI Taxonomy" id="2987699"/>
    <lineage>
        <taxon>Bacteria</taxon>
        <taxon>Bacillati</taxon>
        <taxon>Bacillota</taxon>
        <taxon>Bacilli</taxon>
        <taxon>Lactobacillales</taxon>
        <taxon>Lactobacillaceae</taxon>
        <taxon>Weissella</taxon>
    </lineage>
</organism>
<keyword evidence="4" id="KW-0472">Membrane</keyword>
<evidence type="ECO:0000256" key="4">
    <source>
        <dbReference type="SAM" id="Phobius"/>
    </source>
</evidence>
<dbReference type="CDD" id="cd06165">
    <property type="entry name" value="Sortase_A"/>
    <property type="match status" value="1"/>
</dbReference>
<dbReference type="Pfam" id="PF04203">
    <property type="entry name" value="Sortase"/>
    <property type="match status" value="1"/>
</dbReference>
<keyword evidence="3" id="KW-0788">Thiol protease</keyword>
<evidence type="ECO:0000313" key="5">
    <source>
        <dbReference type="EMBL" id="MDF9300500.1"/>
    </source>
</evidence>
<dbReference type="Gene3D" id="2.40.260.10">
    <property type="entry name" value="Sortase"/>
    <property type="match status" value="1"/>
</dbReference>
<keyword evidence="6" id="KW-1185">Reference proteome</keyword>
<keyword evidence="1" id="KW-0645">Protease</keyword>
<dbReference type="RefSeq" id="WP_264330266.1">
    <property type="nucleotide sequence ID" value="NZ_JAOZFC020000003.1"/>
</dbReference>
<dbReference type="InterPro" id="IPR042007">
    <property type="entry name" value="Sortase_A"/>
</dbReference>
<proteinExistence type="predicted"/>
<evidence type="ECO:0000313" key="6">
    <source>
        <dbReference type="Proteomes" id="UP001146336"/>
    </source>
</evidence>
<name>A0ABT6D4Q0_9LACO</name>